<keyword evidence="3" id="KW-1185">Reference proteome</keyword>
<feature type="compositionally biased region" description="Low complexity" evidence="1">
    <location>
        <begin position="29"/>
        <end position="49"/>
    </location>
</feature>
<sequence>MPTTAGTKTPDKPAAKTLTPAQTAKPYGTAAKTAASRTAAKPAESAPEPEAAKDDVTKAIEKLEFRVKAVYVESSLAIGHVIGSLMARSNANNIARVANSKLATSDEKLYPLLSLKTGKPVEKFPLTSAGIPKLSLTLVDAMLNALDADRTGNEEAKRERLRVQIGLGPKPA</sequence>
<accession>A0AAV9JGG9</accession>
<organism evidence="2 3">
    <name type="scientific">Oleoguttula mirabilis</name>
    <dbReference type="NCBI Taxonomy" id="1507867"/>
    <lineage>
        <taxon>Eukaryota</taxon>
        <taxon>Fungi</taxon>
        <taxon>Dikarya</taxon>
        <taxon>Ascomycota</taxon>
        <taxon>Pezizomycotina</taxon>
        <taxon>Dothideomycetes</taxon>
        <taxon>Dothideomycetidae</taxon>
        <taxon>Mycosphaerellales</taxon>
        <taxon>Teratosphaeriaceae</taxon>
        <taxon>Oleoguttula</taxon>
    </lineage>
</organism>
<proteinExistence type="predicted"/>
<dbReference type="AlphaFoldDB" id="A0AAV9JGG9"/>
<evidence type="ECO:0000313" key="2">
    <source>
        <dbReference type="EMBL" id="KAK4544284.1"/>
    </source>
</evidence>
<comment type="caution">
    <text evidence="2">The sequence shown here is derived from an EMBL/GenBank/DDBJ whole genome shotgun (WGS) entry which is preliminary data.</text>
</comment>
<gene>
    <name evidence="2" type="ORF">LTR36_004494</name>
</gene>
<dbReference type="EMBL" id="JAVFHQ010000026">
    <property type="protein sequence ID" value="KAK4544284.1"/>
    <property type="molecule type" value="Genomic_DNA"/>
</dbReference>
<protein>
    <submittedName>
        <fullName evidence="2">Uncharacterized protein</fullName>
    </submittedName>
</protein>
<evidence type="ECO:0000256" key="1">
    <source>
        <dbReference type="SAM" id="MobiDB-lite"/>
    </source>
</evidence>
<feature type="region of interest" description="Disordered" evidence="1">
    <location>
        <begin position="1"/>
        <end position="54"/>
    </location>
</feature>
<name>A0AAV9JGG9_9PEZI</name>
<reference evidence="2 3" key="1">
    <citation type="submission" date="2021-11" db="EMBL/GenBank/DDBJ databases">
        <title>Black yeast isolated from Biological Soil Crust.</title>
        <authorList>
            <person name="Kurbessoian T."/>
        </authorList>
    </citation>
    <scope>NUCLEOTIDE SEQUENCE [LARGE SCALE GENOMIC DNA]</scope>
    <source>
        <strain evidence="2 3">CCFEE 5522</strain>
    </source>
</reference>
<evidence type="ECO:0000313" key="3">
    <source>
        <dbReference type="Proteomes" id="UP001324427"/>
    </source>
</evidence>
<dbReference type="Proteomes" id="UP001324427">
    <property type="component" value="Unassembled WGS sequence"/>
</dbReference>